<comment type="subcellular location">
    <subcellularLocation>
        <location evidence="1">Membrane</location>
        <topology evidence="1">Multi-pass membrane protein</topology>
    </subcellularLocation>
</comment>
<dbReference type="Proteomes" id="UP000694865">
    <property type="component" value="Unplaced"/>
</dbReference>
<gene>
    <name evidence="12" type="primary">LOC102802593</name>
</gene>
<dbReference type="PANTHER" id="PTHR24243">
    <property type="entry name" value="G-PROTEIN COUPLED RECEPTOR"/>
    <property type="match status" value="1"/>
</dbReference>
<evidence type="ECO:0000256" key="1">
    <source>
        <dbReference type="ARBA" id="ARBA00004141"/>
    </source>
</evidence>
<keyword evidence="11" id="KW-1185">Reference proteome</keyword>
<feature type="transmembrane region" description="Helical" evidence="9">
    <location>
        <begin position="184"/>
        <end position="208"/>
    </location>
</feature>
<feature type="transmembrane region" description="Helical" evidence="9">
    <location>
        <begin position="65"/>
        <end position="85"/>
    </location>
</feature>
<dbReference type="InterPro" id="IPR000276">
    <property type="entry name" value="GPCR_Rhodpsn"/>
</dbReference>
<feature type="transmembrane region" description="Helical" evidence="9">
    <location>
        <begin position="101"/>
        <end position="127"/>
    </location>
</feature>
<keyword evidence="5 9" id="KW-0472">Membrane</keyword>
<dbReference type="PRINTS" id="PR00237">
    <property type="entry name" value="GPCRRHODOPSN"/>
</dbReference>
<evidence type="ECO:0000256" key="3">
    <source>
        <dbReference type="ARBA" id="ARBA00022989"/>
    </source>
</evidence>
<feature type="transmembrane region" description="Helical" evidence="9">
    <location>
        <begin position="148"/>
        <end position="164"/>
    </location>
</feature>
<name>A0ABM0MGP9_SACKO</name>
<evidence type="ECO:0000256" key="9">
    <source>
        <dbReference type="SAM" id="Phobius"/>
    </source>
</evidence>
<dbReference type="Pfam" id="PF00001">
    <property type="entry name" value="7tm_1"/>
    <property type="match status" value="1"/>
</dbReference>
<evidence type="ECO:0000256" key="8">
    <source>
        <dbReference type="RuleBase" id="RU000688"/>
    </source>
</evidence>
<dbReference type="InterPro" id="IPR017452">
    <property type="entry name" value="GPCR_Rhodpsn_7TM"/>
</dbReference>
<dbReference type="SUPFAM" id="SSF81321">
    <property type="entry name" value="Family A G protein-coupled receptor-like"/>
    <property type="match status" value="1"/>
</dbReference>
<feature type="transmembrane region" description="Helical" evidence="9">
    <location>
        <begin position="32"/>
        <end position="53"/>
    </location>
</feature>
<evidence type="ECO:0000256" key="2">
    <source>
        <dbReference type="ARBA" id="ARBA00022692"/>
    </source>
</evidence>
<keyword evidence="4 8" id="KW-0297">G-protein coupled receptor</keyword>
<evidence type="ECO:0000256" key="6">
    <source>
        <dbReference type="ARBA" id="ARBA00023170"/>
    </source>
</evidence>
<dbReference type="CDD" id="cd00637">
    <property type="entry name" value="7tm_classA_rhodopsin-like"/>
    <property type="match status" value="1"/>
</dbReference>
<dbReference type="PROSITE" id="PS00237">
    <property type="entry name" value="G_PROTEIN_RECEP_F1_1"/>
    <property type="match status" value="1"/>
</dbReference>
<keyword evidence="2 8" id="KW-0812">Transmembrane</keyword>
<keyword evidence="6 8" id="KW-0675">Receptor</keyword>
<dbReference type="SMART" id="SM01381">
    <property type="entry name" value="7TM_GPCR_Srsx"/>
    <property type="match status" value="1"/>
</dbReference>
<keyword evidence="3 9" id="KW-1133">Transmembrane helix</keyword>
<reference evidence="12" key="1">
    <citation type="submission" date="2025-08" db="UniProtKB">
        <authorList>
            <consortium name="RefSeq"/>
        </authorList>
    </citation>
    <scope>IDENTIFICATION</scope>
    <source>
        <tissue evidence="12">Testes</tissue>
    </source>
</reference>
<evidence type="ECO:0000256" key="7">
    <source>
        <dbReference type="ARBA" id="ARBA00023224"/>
    </source>
</evidence>
<proteinExistence type="inferred from homology"/>
<organism evidence="11 12">
    <name type="scientific">Saccoglossus kowalevskii</name>
    <name type="common">Acorn worm</name>
    <dbReference type="NCBI Taxonomy" id="10224"/>
    <lineage>
        <taxon>Eukaryota</taxon>
        <taxon>Metazoa</taxon>
        <taxon>Hemichordata</taxon>
        <taxon>Enteropneusta</taxon>
        <taxon>Harrimaniidae</taxon>
        <taxon>Saccoglossus</taxon>
    </lineage>
</organism>
<keyword evidence="7 8" id="KW-0807">Transducer</keyword>
<evidence type="ECO:0000259" key="10">
    <source>
        <dbReference type="PROSITE" id="PS50262"/>
    </source>
</evidence>
<accession>A0ABM0MGP9</accession>
<evidence type="ECO:0000256" key="4">
    <source>
        <dbReference type="ARBA" id="ARBA00023040"/>
    </source>
</evidence>
<dbReference type="PROSITE" id="PS50262">
    <property type="entry name" value="G_PROTEIN_RECEP_F1_2"/>
    <property type="match status" value="1"/>
</dbReference>
<dbReference type="Gene3D" id="1.20.1070.10">
    <property type="entry name" value="Rhodopsin 7-helix transmembrane proteins"/>
    <property type="match status" value="1"/>
</dbReference>
<evidence type="ECO:0000256" key="5">
    <source>
        <dbReference type="ARBA" id="ARBA00023136"/>
    </source>
</evidence>
<comment type="similarity">
    <text evidence="8">Belongs to the G-protein coupled receptor 1 family.</text>
</comment>
<feature type="transmembrane region" description="Helical" evidence="9">
    <location>
        <begin position="229"/>
        <end position="253"/>
    </location>
</feature>
<evidence type="ECO:0000313" key="12">
    <source>
        <dbReference type="RefSeq" id="XP_006819190.1"/>
    </source>
</evidence>
<dbReference type="PANTHER" id="PTHR24243:SF208">
    <property type="entry name" value="PYROKININ-1 RECEPTOR"/>
    <property type="match status" value="1"/>
</dbReference>
<protein>
    <submittedName>
        <fullName evidence="12">Somatostatin receptor type 5-like</fullName>
    </submittedName>
</protein>
<evidence type="ECO:0000313" key="11">
    <source>
        <dbReference type="Proteomes" id="UP000694865"/>
    </source>
</evidence>
<feature type="domain" description="G-protein coupled receptors family 1 profile" evidence="10">
    <location>
        <begin position="44"/>
        <end position="289"/>
    </location>
</feature>
<dbReference type="RefSeq" id="XP_006819190.1">
    <property type="nucleotide sequence ID" value="XM_006819127.1"/>
</dbReference>
<sequence>MNTSSTGYEELIMYNTTENHRGFDETCSRICFVALSISAFGVLGNVAFLFVVIRVCSMQTVTNAYLVNLAFADLLHLITHTSLWLCGVLANPCPVNQDTNLPVFCVFLVFSRVSQYVSMFTVTVLSLERYVAVCRPIVYRNGAIHRPCVVATVIVGTWLMALLFSSEQFSACIITTRSYERHVVVSGIIFLVTLTTLLVIVTAVYINIICRVRASTATVRCREKQIIRICIATACIYFICMLPSVFQAFMLVLNALNYNIDNILDKLIVSNNVATILLEVNSSMNPLVYNALSSSYRSSFYTAFTCPSPKSRLPLRYSTSGVNLSSRSNTVEENVDCNRLTMQKLNATTSNN</sequence>
<dbReference type="GeneID" id="102802593"/>